<protein>
    <submittedName>
        <fullName evidence="2">Uncharacterized protein</fullName>
    </submittedName>
</protein>
<name>A0A0W0F620_MONRR</name>
<dbReference type="EMBL" id="LATX01002289">
    <property type="protein sequence ID" value="KTB31786.1"/>
    <property type="molecule type" value="Genomic_DNA"/>
</dbReference>
<dbReference type="AlphaFoldDB" id="A0A0W0F620"/>
<accession>A0A0W0F620</accession>
<feature type="region of interest" description="Disordered" evidence="1">
    <location>
        <begin position="1"/>
        <end position="40"/>
    </location>
</feature>
<dbReference type="Proteomes" id="UP000054988">
    <property type="component" value="Unassembled WGS sequence"/>
</dbReference>
<gene>
    <name evidence="2" type="ORF">WG66_15633</name>
</gene>
<evidence type="ECO:0000313" key="3">
    <source>
        <dbReference type="Proteomes" id="UP000054988"/>
    </source>
</evidence>
<sequence length="40" mass="4492">MSSIKVKVKNPQCKDIKVKDPQVKDAKHPYIEDSSPLSLP</sequence>
<comment type="caution">
    <text evidence="2">The sequence shown here is derived from an EMBL/GenBank/DDBJ whole genome shotgun (WGS) entry which is preliminary data.</text>
</comment>
<proteinExistence type="predicted"/>
<organism evidence="2 3">
    <name type="scientific">Moniliophthora roreri</name>
    <name type="common">Frosty pod rot fungus</name>
    <name type="synonym">Monilia roreri</name>
    <dbReference type="NCBI Taxonomy" id="221103"/>
    <lineage>
        <taxon>Eukaryota</taxon>
        <taxon>Fungi</taxon>
        <taxon>Dikarya</taxon>
        <taxon>Basidiomycota</taxon>
        <taxon>Agaricomycotina</taxon>
        <taxon>Agaricomycetes</taxon>
        <taxon>Agaricomycetidae</taxon>
        <taxon>Agaricales</taxon>
        <taxon>Marasmiineae</taxon>
        <taxon>Marasmiaceae</taxon>
        <taxon>Moniliophthora</taxon>
    </lineage>
</organism>
<reference evidence="2 3" key="1">
    <citation type="submission" date="2015-12" db="EMBL/GenBank/DDBJ databases">
        <title>Draft genome sequence of Moniliophthora roreri, the causal agent of frosty pod rot of cacao.</title>
        <authorList>
            <person name="Aime M.C."/>
            <person name="Diaz-Valderrama J.R."/>
            <person name="Kijpornyongpan T."/>
            <person name="Phillips-Mora W."/>
        </authorList>
    </citation>
    <scope>NUCLEOTIDE SEQUENCE [LARGE SCALE GENOMIC DNA]</scope>
    <source>
        <strain evidence="2 3">MCA 2952</strain>
    </source>
</reference>
<feature type="compositionally biased region" description="Basic and acidic residues" evidence="1">
    <location>
        <begin position="12"/>
        <end position="31"/>
    </location>
</feature>
<evidence type="ECO:0000313" key="2">
    <source>
        <dbReference type="EMBL" id="KTB31786.1"/>
    </source>
</evidence>
<evidence type="ECO:0000256" key="1">
    <source>
        <dbReference type="SAM" id="MobiDB-lite"/>
    </source>
</evidence>